<dbReference type="KEGG" id="goy:GLS_c16340"/>
<dbReference type="HOGENOM" id="CLU_2601120_0_0_5"/>
<evidence type="ECO:0000313" key="2">
    <source>
        <dbReference type="Proteomes" id="UP000031656"/>
    </source>
</evidence>
<dbReference type="AlphaFoldDB" id="A0A067Z4W4"/>
<gene>
    <name evidence="1" type="ORF">GLS_c16340</name>
</gene>
<sequence length="79" mass="8993">MILGLRKNMIRHETALRKGFWCFPQKTLLPCSTAQAGKCCLTSLRGWIAAKGRNGSCYHRWISYPGHSSRSIPENSEQR</sequence>
<accession>A0A067Z4W4</accession>
<reference evidence="1 2" key="1">
    <citation type="journal article" date="2015" name="Appl. Microbiol. Biotechnol.">
        <title>The consequence of an additional NADH dehydrogenase paralog on the growth of Gluconobacter oxydans DSM3504.</title>
        <authorList>
            <person name="Kostner D."/>
            <person name="Luchterhand B."/>
            <person name="Junker A."/>
            <person name="Volland S."/>
            <person name="Daniel R."/>
            <person name="Buchs J."/>
            <person name="Liebl W."/>
            <person name="Ehrenreich A."/>
        </authorList>
    </citation>
    <scope>NUCLEOTIDE SEQUENCE [LARGE SCALE GENOMIC DNA]</scope>
    <source>
        <strain evidence="1">DSM 3504</strain>
    </source>
</reference>
<dbReference type="EMBL" id="CP004373">
    <property type="protein sequence ID" value="AHK71513.1"/>
    <property type="molecule type" value="Genomic_DNA"/>
</dbReference>
<proteinExistence type="predicted"/>
<protein>
    <submittedName>
        <fullName evidence="1">Uncharacterized protein</fullName>
    </submittedName>
</protein>
<name>A0A067Z4W4_GLUOY</name>
<organism evidence="1 2">
    <name type="scientific">Gluconobacter oxydans DSM 3504</name>
    <dbReference type="NCBI Taxonomy" id="1288313"/>
    <lineage>
        <taxon>Bacteria</taxon>
        <taxon>Pseudomonadati</taxon>
        <taxon>Pseudomonadota</taxon>
        <taxon>Alphaproteobacteria</taxon>
        <taxon>Acetobacterales</taxon>
        <taxon>Acetobacteraceae</taxon>
        <taxon>Gluconobacter</taxon>
    </lineage>
</organism>
<dbReference type="Proteomes" id="UP000031656">
    <property type="component" value="Chromosome"/>
</dbReference>
<evidence type="ECO:0000313" key="1">
    <source>
        <dbReference type="EMBL" id="AHK71513.1"/>
    </source>
</evidence>